<organism evidence="18 19">
    <name type="scientific">Prolemur simus</name>
    <name type="common">Greater bamboo lemur</name>
    <name type="synonym">Hapalemur simus</name>
    <dbReference type="NCBI Taxonomy" id="1328070"/>
    <lineage>
        <taxon>Eukaryota</taxon>
        <taxon>Metazoa</taxon>
        <taxon>Chordata</taxon>
        <taxon>Craniata</taxon>
        <taxon>Vertebrata</taxon>
        <taxon>Euteleostomi</taxon>
        <taxon>Mammalia</taxon>
        <taxon>Eutheria</taxon>
        <taxon>Euarchontoglires</taxon>
        <taxon>Primates</taxon>
        <taxon>Strepsirrhini</taxon>
        <taxon>Lemuriformes</taxon>
        <taxon>Lemuridae</taxon>
        <taxon>Prolemur</taxon>
    </lineage>
</organism>
<evidence type="ECO:0000256" key="8">
    <source>
        <dbReference type="ARBA" id="ARBA00022692"/>
    </source>
</evidence>
<comment type="similarity">
    <text evidence="3">Belongs to the complex I NDUFA3 subunit family.</text>
</comment>
<keyword evidence="7" id="KW-0679">Respiratory chain</keyword>
<evidence type="ECO:0000256" key="7">
    <source>
        <dbReference type="ARBA" id="ARBA00022660"/>
    </source>
</evidence>
<evidence type="ECO:0000256" key="1">
    <source>
        <dbReference type="ARBA" id="ARBA00003195"/>
    </source>
</evidence>
<keyword evidence="13" id="KW-0496">Mitochondrion</keyword>
<dbReference type="Pfam" id="PF14987">
    <property type="entry name" value="NADHdh_A3"/>
    <property type="match status" value="1"/>
</dbReference>
<evidence type="ECO:0000256" key="16">
    <source>
        <dbReference type="ARBA" id="ARBA00032035"/>
    </source>
</evidence>
<keyword evidence="8" id="KW-0812">Transmembrane</keyword>
<evidence type="ECO:0000256" key="6">
    <source>
        <dbReference type="ARBA" id="ARBA00022448"/>
    </source>
</evidence>
<dbReference type="InterPro" id="IPR026626">
    <property type="entry name" value="NDUFA3"/>
</dbReference>
<dbReference type="PANTHER" id="PTHR15221">
    <property type="entry name" value="NADH DEHYDROGENASE [UBIQUINONE] 1 ALPHA SUBCOMPLEX SUBUNIT 3"/>
    <property type="match status" value="1"/>
</dbReference>
<proteinExistence type="inferred from homology"/>
<name>A0A8C8YVK7_PROSS</name>
<evidence type="ECO:0000256" key="17">
    <source>
        <dbReference type="SAM" id="MobiDB-lite"/>
    </source>
</evidence>
<dbReference type="Ensembl" id="ENSPSMT00000007328.1">
    <property type="protein sequence ID" value="ENSPSMP00000006192.1"/>
    <property type="gene ID" value="ENSPSMG00000004681.1"/>
</dbReference>
<keyword evidence="12" id="KW-0007">Acetylation</keyword>
<comment type="subcellular location">
    <subcellularLocation>
        <location evidence="2">Mitochondrion inner membrane</location>
        <topology evidence="2">Single-pass membrane protein</topology>
    </subcellularLocation>
</comment>
<dbReference type="PANTHER" id="PTHR15221:SF0">
    <property type="entry name" value="NADH DEHYDROGENASE [UBIQUINONE] 1 ALPHA SUBCOMPLEX SUBUNIT 3"/>
    <property type="match status" value="1"/>
</dbReference>
<dbReference type="GO" id="GO:0005743">
    <property type="term" value="C:mitochondrial inner membrane"/>
    <property type="evidence" value="ECO:0007669"/>
    <property type="project" value="UniProtKB-SubCell"/>
</dbReference>
<dbReference type="GO" id="GO:0045271">
    <property type="term" value="C:respiratory chain complex I"/>
    <property type="evidence" value="ECO:0007669"/>
    <property type="project" value="InterPro"/>
</dbReference>
<keyword evidence="14" id="KW-0472">Membrane</keyword>
<evidence type="ECO:0000313" key="19">
    <source>
        <dbReference type="Proteomes" id="UP000694414"/>
    </source>
</evidence>
<evidence type="ECO:0000256" key="13">
    <source>
        <dbReference type="ARBA" id="ARBA00023128"/>
    </source>
</evidence>
<evidence type="ECO:0000256" key="10">
    <source>
        <dbReference type="ARBA" id="ARBA00022982"/>
    </source>
</evidence>
<evidence type="ECO:0000256" key="15">
    <source>
        <dbReference type="ARBA" id="ARBA00031425"/>
    </source>
</evidence>
<dbReference type="AlphaFoldDB" id="A0A8C8YVK7"/>
<evidence type="ECO:0000256" key="4">
    <source>
        <dbReference type="ARBA" id="ARBA00011533"/>
    </source>
</evidence>
<keyword evidence="11" id="KW-1133">Transmembrane helix</keyword>
<evidence type="ECO:0000256" key="3">
    <source>
        <dbReference type="ARBA" id="ARBA00008253"/>
    </source>
</evidence>
<feature type="region of interest" description="Disordered" evidence="17">
    <location>
        <begin position="50"/>
        <end position="78"/>
    </location>
</feature>
<evidence type="ECO:0000256" key="14">
    <source>
        <dbReference type="ARBA" id="ARBA00023136"/>
    </source>
</evidence>
<evidence type="ECO:0000256" key="5">
    <source>
        <dbReference type="ARBA" id="ARBA00016391"/>
    </source>
</evidence>
<sequence>ILAAFLNIAWAKGPVLVVTFNTGGLATILPPLSPYTKYAIMTNQAIPYNHPVPLHDDGHMPDVPSHPQGPQSRPGIRQ</sequence>
<reference evidence="18" key="2">
    <citation type="submission" date="2025-09" db="UniProtKB">
        <authorList>
            <consortium name="Ensembl"/>
        </authorList>
    </citation>
    <scope>IDENTIFICATION</scope>
</reference>
<comment type="function">
    <text evidence="1">Accessory subunit of the mitochondrial membrane respiratory chain NADH dehydrogenase (Complex I), that is believed not to be involved in catalysis. Complex I functions in the transfer of electrons from NADH to the respiratory chain. The immediate electron acceptor for the enzyme is believed to be ubiquinone.</text>
</comment>
<keyword evidence="19" id="KW-1185">Reference proteome</keyword>
<keyword evidence="9" id="KW-0999">Mitochondrion inner membrane</keyword>
<keyword evidence="6" id="KW-0813">Transport</keyword>
<keyword evidence="10" id="KW-0249">Electron transport</keyword>
<evidence type="ECO:0000256" key="11">
    <source>
        <dbReference type="ARBA" id="ARBA00022989"/>
    </source>
</evidence>
<dbReference type="GeneTree" id="ENSGT00390000004322"/>
<evidence type="ECO:0000256" key="2">
    <source>
        <dbReference type="ARBA" id="ARBA00004434"/>
    </source>
</evidence>
<protein>
    <recommendedName>
        <fullName evidence="5">NADH dehydrogenase [ubiquinone] 1 alpha subcomplex subunit 3</fullName>
    </recommendedName>
    <alternativeName>
        <fullName evidence="15">Complex I-B9</fullName>
    </alternativeName>
    <alternativeName>
        <fullName evidence="16">NADH-ubiquinone oxidoreductase B9 subunit</fullName>
    </alternativeName>
</protein>
<evidence type="ECO:0000313" key="18">
    <source>
        <dbReference type="Ensembl" id="ENSPSMP00000006192.1"/>
    </source>
</evidence>
<dbReference type="Proteomes" id="UP000694414">
    <property type="component" value="Unplaced"/>
</dbReference>
<comment type="subunit">
    <text evidence="4">Complex I is composed of 45 different subunits.</text>
</comment>
<evidence type="ECO:0000256" key="9">
    <source>
        <dbReference type="ARBA" id="ARBA00022792"/>
    </source>
</evidence>
<accession>A0A8C8YVK7</accession>
<evidence type="ECO:0000256" key="12">
    <source>
        <dbReference type="ARBA" id="ARBA00022990"/>
    </source>
</evidence>
<reference evidence="18" key="1">
    <citation type="submission" date="2025-08" db="UniProtKB">
        <authorList>
            <consortium name="Ensembl"/>
        </authorList>
    </citation>
    <scope>IDENTIFICATION</scope>
</reference>